<evidence type="ECO:0000256" key="3">
    <source>
        <dbReference type="ARBA" id="ARBA00022723"/>
    </source>
</evidence>
<accession>A0A1M4Y4B8</accession>
<feature type="binding site" evidence="8">
    <location>
        <position position="263"/>
    </location>
    <ligand>
        <name>Mg(2+)</name>
        <dbReference type="ChEBI" id="CHEBI:18420"/>
    </ligand>
</feature>
<keyword evidence="2" id="KW-0597">Phosphoprotein</keyword>
<evidence type="ECO:0000256" key="9">
    <source>
        <dbReference type="RuleBase" id="RU003946"/>
    </source>
</evidence>
<organism evidence="10 11">
    <name type="scientific">Seinonella peptonophila</name>
    <dbReference type="NCBI Taxonomy" id="112248"/>
    <lineage>
        <taxon>Bacteria</taxon>
        <taxon>Bacillati</taxon>
        <taxon>Bacillota</taxon>
        <taxon>Bacilli</taxon>
        <taxon>Bacillales</taxon>
        <taxon>Thermoactinomycetaceae</taxon>
        <taxon>Seinonella</taxon>
    </lineage>
</organism>
<dbReference type="Pfam" id="PF00245">
    <property type="entry name" value="Alk_phosphatase"/>
    <property type="match status" value="1"/>
</dbReference>
<evidence type="ECO:0000256" key="1">
    <source>
        <dbReference type="ARBA" id="ARBA00005984"/>
    </source>
</evidence>
<dbReference type="Gene3D" id="3.40.720.10">
    <property type="entry name" value="Alkaline Phosphatase, subunit A"/>
    <property type="match status" value="1"/>
</dbReference>
<protein>
    <submittedName>
        <fullName evidence="10">Alkaline phosphatase</fullName>
    </submittedName>
</protein>
<comment type="similarity">
    <text evidence="1 9">Belongs to the alkaline phosphatase family.</text>
</comment>
<keyword evidence="5 8" id="KW-0862">Zinc</keyword>
<dbReference type="PRINTS" id="PR00113">
    <property type="entry name" value="ALKPHPHTASE"/>
</dbReference>
<keyword evidence="4" id="KW-0378">Hydrolase</keyword>
<keyword evidence="6 8" id="KW-0460">Magnesium</keyword>
<comment type="cofactor">
    <cofactor evidence="8">
        <name>Mg(2+)</name>
        <dbReference type="ChEBI" id="CHEBI:18420"/>
    </cofactor>
    <text evidence="8">Binds 1 Mg(2+) ion.</text>
</comment>
<dbReference type="PANTHER" id="PTHR11596">
    <property type="entry name" value="ALKALINE PHOSPHATASE"/>
    <property type="match status" value="1"/>
</dbReference>
<evidence type="ECO:0000256" key="2">
    <source>
        <dbReference type="ARBA" id="ARBA00022553"/>
    </source>
</evidence>
<dbReference type="InterPro" id="IPR017850">
    <property type="entry name" value="Alkaline_phosphatase_core_sf"/>
</dbReference>
<dbReference type="CDD" id="cd16012">
    <property type="entry name" value="ALP"/>
    <property type="match status" value="1"/>
</dbReference>
<keyword evidence="11" id="KW-1185">Reference proteome</keyword>
<dbReference type="InterPro" id="IPR001952">
    <property type="entry name" value="Alkaline_phosphatase"/>
</dbReference>
<dbReference type="RefSeq" id="WP_084731445.1">
    <property type="nucleotide sequence ID" value="NZ_FQVL01000006.1"/>
</dbReference>
<sequence>MKIVVSLLIMLLLQSTLPLRIGIEQAQSQLKPKNVILFIGDGMGISYLSTYRYMQNGEHQRPLKQTFFDQYLVGFQMTQSSDPKEEITDSAAAATAMATGKKTYNGAIAVDLHKKRIKTILEEAKQVGKSTGLVVTTHLTHATPAAFAAHEVHRSMENQIADDLIDDKINGKPKVDILLGGGRDFFVRNDRNVAAEFVQAGYQFVQNRQQLHHGGDHILGLFSPKAMPKAIDRPAQMPHLAEMTKAAIKRLSKNPDGFFLMVEGSQIDTAGHDHDIVAAMSEVNEFEQAVQAGVDFAKQDQETLVLATADHSTGGLTVGNGDGYRFTPQVIKQVKHTPDLIAKEVLKSKDIEETLKKHIQFPLRQEEIQRVKLAVQSKNLDQVDQALETIFTKRSRVGWTTNGHTGEDVPVYAFGPGKQHFTGLLDNTEIAKELFTFIK</sequence>
<dbReference type="SMART" id="SM00098">
    <property type="entry name" value="alkPPc"/>
    <property type="match status" value="1"/>
</dbReference>
<dbReference type="SUPFAM" id="SSF53649">
    <property type="entry name" value="Alkaline phosphatase-like"/>
    <property type="match status" value="1"/>
</dbReference>
<evidence type="ECO:0000313" key="11">
    <source>
        <dbReference type="Proteomes" id="UP000184476"/>
    </source>
</evidence>
<comment type="cofactor">
    <cofactor evidence="8">
        <name>Zn(2+)</name>
        <dbReference type="ChEBI" id="CHEBI:29105"/>
    </cofactor>
    <text evidence="8">Binds 2 Zn(2+) ions.</text>
</comment>
<dbReference type="InterPro" id="IPR018299">
    <property type="entry name" value="Alkaline_phosphatase_AS"/>
</dbReference>
<feature type="binding site" evidence="8">
    <location>
        <position position="143"/>
    </location>
    <ligand>
        <name>Mg(2+)</name>
        <dbReference type="ChEBI" id="CHEBI:18420"/>
    </ligand>
</feature>
<evidence type="ECO:0000256" key="6">
    <source>
        <dbReference type="ARBA" id="ARBA00022842"/>
    </source>
</evidence>
<name>A0A1M4Y4B8_9BACL</name>
<reference evidence="10 11" key="1">
    <citation type="submission" date="2016-11" db="EMBL/GenBank/DDBJ databases">
        <authorList>
            <person name="Jaros S."/>
            <person name="Januszkiewicz K."/>
            <person name="Wedrychowicz H."/>
        </authorList>
    </citation>
    <scope>NUCLEOTIDE SEQUENCE [LARGE SCALE GENOMIC DNA]</scope>
    <source>
        <strain evidence="10 11">DSM 44666</strain>
    </source>
</reference>
<feature type="binding site" evidence="8">
    <location>
        <position position="41"/>
    </location>
    <ligand>
        <name>Zn(2+)</name>
        <dbReference type="ChEBI" id="CHEBI:29105"/>
        <label>2</label>
    </ligand>
</feature>
<feature type="binding site" evidence="8">
    <location>
        <position position="272"/>
    </location>
    <ligand>
        <name>Zn(2+)</name>
        <dbReference type="ChEBI" id="CHEBI:29105"/>
        <label>2</label>
    </ligand>
</feature>
<dbReference type="EMBL" id="FQVL01000006">
    <property type="protein sequence ID" value="SHF00510.1"/>
    <property type="molecule type" value="Genomic_DNA"/>
</dbReference>
<dbReference type="GO" id="GO:0004035">
    <property type="term" value="F:alkaline phosphatase activity"/>
    <property type="evidence" value="ECO:0007669"/>
    <property type="project" value="TreeGrafter"/>
</dbReference>
<feature type="binding site" evidence="8">
    <location>
        <position position="310"/>
    </location>
    <ligand>
        <name>Zn(2+)</name>
        <dbReference type="ChEBI" id="CHEBI:29105"/>
        <label>2</label>
    </ligand>
</feature>
<dbReference type="STRING" id="112248.SAMN05444392_10632"/>
<dbReference type="Gene3D" id="1.10.60.40">
    <property type="match status" value="1"/>
</dbReference>
<evidence type="ECO:0000256" key="8">
    <source>
        <dbReference type="PIRSR" id="PIRSR601952-2"/>
    </source>
</evidence>
<dbReference type="PANTHER" id="PTHR11596:SF5">
    <property type="entry name" value="ALKALINE PHOSPHATASE"/>
    <property type="match status" value="1"/>
</dbReference>
<feature type="binding site" evidence="8">
    <location>
        <position position="311"/>
    </location>
    <ligand>
        <name>Zn(2+)</name>
        <dbReference type="ChEBI" id="CHEBI:29105"/>
        <label>2</label>
    </ligand>
</feature>
<evidence type="ECO:0000313" key="10">
    <source>
        <dbReference type="EMBL" id="SHF00510.1"/>
    </source>
</evidence>
<dbReference type="AlphaFoldDB" id="A0A1M4Y4B8"/>
<evidence type="ECO:0000256" key="5">
    <source>
        <dbReference type="ARBA" id="ARBA00022833"/>
    </source>
</evidence>
<feature type="active site" description="Phosphoserine intermediate" evidence="7">
    <location>
        <position position="90"/>
    </location>
</feature>
<proteinExistence type="inferred from homology"/>
<feature type="binding site" evidence="8">
    <location>
        <position position="404"/>
    </location>
    <ligand>
        <name>Zn(2+)</name>
        <dbReference type="ChEBI" id="CHEBI:29105"/>
        <label>2</label>
    </ligand>
</feature>
<evidence type="ECO:0000256" key="7">
    <source>
        <dbReference type="PIRSR" id="PIRSR601952-1"/>
    </source>
</evidence>
<gene>
    <name evidence="10" type="ORF">SAMN05444392_10632</name>
</gene>
<feature type="binding site" evidence="8">
    <location>
        <position position="141"/>
    </location>
    <ligand>
        <name>Mg(2+)</name>
        <dbReference type="ChEBI" id="CHEBI:18420"/>
    </ligand>
</feature>
<dbReference type="Proteomes" id="UP000184476">
    <property type="component" value="Unassembled WGS sequence"/>
</dbReference>
<feature type="binding site" evidence="8">
    <location>
        <position position="268"/>
    </location>
    <ligand>
        <name>Zn(2+)</name>
        <dbReference type="ChEBI" id="CHEBI:29105"/>
        <label>2</label>
    </ligand>
</feature>
<dbReference type="GO" id="GO:0046872">
    <property type="term" value="F:metal ion binding"/>
    <property type="evidence" value="ECO:0007669"/>
    <property type="project" value="UniProtKB-KW"/>
</dbReference>
<dbReference type="PROSITE" id="PS00123">
    <property type="entry name" value="ALKALINE_PHOSPHATASE"/>
    <property type="match status" value="1"/>
</dbReference>
<evidence type="ECO:0000256" key="4">
    <source>
        <dbReference type="ARBA" id="ARBA00022801"/>
    </source>
</evidence>
<feature type="binding site" evidence="8">
    <location>
        <position position="41"/>
    </location>
    <ligand>
        <name>Mg(2+)</name>
        <dbReference type="ChEBI" id="CHEBI:18420"/>
    </ligand>
</feature>
<keyword evidence="3 8" id="KW-0479">Metal-binding</keyword>